<feature type="compositionally biased region" description="Basic and acidic residues" evidence="1">
    <location>
        <begin position="297"/>
        <end position="323"/>
    </location>
</feature>
<dbReference type="AlphaFoldDB" id="A0A388TAH6"/>
<evidence type="ECO:0000313" key="2">
    <source>
        <dbReference type="EMBL" id="GBR73640.1"/>
    </source>
</evidence>
<evidence type="ECO:0008006" key="4">
    <source>
        <dbReference type="Google" id="ProtNLM"/>
    </source>
</evidence>
<feature type="compositionally biased region" description="Polar residues" evidence="1">
    <location>
        <begin position="49"/>
        <end position="58"/>
    </location>
</feature>
<feature type="region of interest" description="Disordered" evidence="1">
    <location>
        <begin position="49"/>
        <end position="69"/>
    </location>
</feature>
<keyword evidence="3" id="KW-1185">Reference proteome</keyword>
<gene>
    <name evidence="2" type="ORF">NO1_0979</name>
</gene>
<proteinExistence type="predicted"/>
<dbReference type="EMBL" id="BGZN01000015">
    <property type="protein sequence ID" value="GBR73640.1"/>
    <property type="molecule type" value="Genomic_DNA"/>
</dbReference>
<sequence length="383" mass="40579">MFMANNYTDTTDTDFTGVVEGVAYNIDTGKPLSAAGVRNALHTKENVANKQVSSTNDTADVLDTSSSDSYYPSSKLAGKNFAALRSGKQDKIAAGTANDILTKTTTIGTLGVLTKTMTLETNTTSASDEKIPTEKAVATALSDKASSSDLAAKQDKIAAGTANDILTKTITEGVLSTLTKTTSIRTGSTIDTAPDDTRIPTEKAVADAVQVVKTAVETVNTAISNLSFQAALPIGTILMYDGAAWQDNITLVGWYACTKANNNLSLTPNLEDKFIKGKGDKAATGDGQMTLTKTHLPKHEHSIEDKEHTHTVSDKAAGDGQADTHPDGDYFVYDASVVSKAWTSVPKINMSYTGITKTEESGEGEAFDVLPSYYSVIYIKKVN</sequence>
<feature type="region of interest" description="Disordered" evidence="1">
    <location>
        <begin position="295"/>
        <end position="323"/>
    </location>
</feature>
<name>A0A388TAH6_TERA1</name>
<evidence type="ECO:0000313" key="3">
    <source>
        <dbReference type="Proteomes" id="UP000269352"/>
    </source>
</evidence>
<dbReference type="Proteomes" id="UP000269352">
    <property type="component" value="Unassembled WGS sequence"/>
</dbReference>
<comment type="caution">
    <text evidence="2">The sequence shown here is derived from an EMBL/GenBank/DDBJ whole genome shotgun (WGS) entry which is preliminary data.</text>
</comment>
<reference evidence="2 3" key="1">
    <citation type="journal article" date="2019" name="ISME J.">
        <title>Genome analyses of uncultured TG2/ZB3 bacteria in 'Margulisbacteria' specifically attached to ectosymbiotic spirochetes of protists in the termite gut.</title>
        <authorList>
            <person name="Utami Y.D."/>
            <person name="Kuwahara H."/>
            <person name="Igai K."/>
            <person name="Murakami T."/>
            <person name="Sugaya K."/>
            <person name="Morikawa T."/>
            <person name="Nagura Y."/>
            <person name="Yuki M."/>
            <person name="Deevong P."/>
            <person name="Inoue T."/>
            <person name="Kihara K."/>
            <person name="Lo N."/>
            <person name="Yamada A."/>
            <person name="Ohkuma M."/>
            <person name="Hongoh Y."/>
        </authorList>
    </citation>
    <scope>NUCLEOTIDE SEQUENCE [LARGE SCALE GENOMIC DNA]</scope>
    <source>
        <strain evidence="2">NkOx7-01</strain>
    </source>
</reference>
<protein>
    <recommendedName>
        <fullName evidence="4">Phage tail fiber protein</fullName>
    </recommendedName>
</protein>
<evidence type="ECO:0000256" key="1">
    <source>
        <dbReference type="SAM" id="MobiDB-lite"/>
    </source>
</evidence>
<accession>A0A388TAH6</accession>
<organism evidence="2 3">
    <name type="scientific">Termititenax aidoneus</name>
    <dbReference type="NCBI Taxonomy" id="2218524"/>
    <lineage>
        <taxon>Bacteria</taxon>
        <taxon>Bacillati</taxon>
        <taxon>Candidatus Margulisiibacteriota</taxon>
        <taxon>Candidatus Termititenacia</taxon>
        <taxon>Candidatus Termititenacales</taxon>
        <taxon>Candidatus Termititenacaceae</taxon>
        <taxon>Candidatus Termititenax</taxon>
    </lineage>
</organism>